<proteinExistence type="inferred from homology"/>
<dbReference type="VEuPathDB" id="FungiDB:PLEOSDRAFT_1108454"/>
<accession>A0A067NAK4</accession>
<protein>
    <recommendedName>
        <fullName evidence="8">Pentacotripeptide-repeat region of PRORP domain-containing protein</fullName>
    </recommendedName>
</protein>
<dbReference type="InParanoid" id="A0A067NAK4"/>
<reference evidence="7" key="1">
    <citation type="journal article" date="2014" name="Proc. Natl. Acad. Sci. U.S.A.">
        <title>Extensive sampling of basidiomycete genomes demonstrates inadequacy of the white-rot/brown-rot paradigm for wood decay fungi.</title>
        <authorList>
            <person name="Riley R."/>
            <person name="Salamov A.A."/>
            <person name="Brown D.W."/>
            <person name="Nagy L.G."/>
            <person name="Floudas D."/>
            <person name="Held B.W."/>
            <person name="Levasseur A."/>
            <person name="Lombard V."/>
            <person name="Morin E."/>
            <person name="Otillar R."/>
            <person name="Lindquist E.A."/>
            <person name="Sun H."/>
            <person name="LaButti K.M."/>
            <person name="Schmutz J."/>
            <person name="Jabbour D."/>
            <person name="Luo H."/>
            <person name="Baker S.E."/>
            <person name="Pisabarro A.G."/>
            <person name="Walton J.D."/>
            <person name="Blanchette R.A."/>
            <person name="Henrissat B."/>
            <person name="Martin F."/>
            <person name="Cullen D."/>
            <person name="Hibbett D.S."/>
            <person name="Grigoriev I.V."/>
        </authorList>
    </citation>
    <scope>NUCLEOTIDE SEQUENCE [LARGE SCALE GENOMIC DNA]</scope>
    <source>
        <strain evidence="7">PC15</strain>
    </source>
</reference>
<dbReference type="PANTHER" id="PTHR47447">
    <property type="entry name" value="OS03G0856100 PROTEIN"/>
    <property type="match status" value="1"/>
</dbReference>
<comment type="subunit">
    <text evidence="4">Binds to mitochondrial small subunit 15S rRNA.</text>
</comment>
<evidence type="ECO:0000313" key="6">
    <source>
        <dbReference type="EMBL" id="KDQ23990.1"/>
    </source>
</evidence>
<dbReference type="PROSITE" id="PS51375">
    <property type="entry name" value="PPR"/>
    <property type="match status" value="1"/>
</dbReference>
<organism evidence="6 7">
    <name type="scientific">Pleurotus ostreatus (strain PC15)</name>
    <name type="common">Oyster mushroom</name>
    <dbReference type="NCBI Taxonomy" id="1137138"/>
    <lineage>
        <taxon>Eukaryota</taxon>
        <taxon>Fungi</taxon>
        <taxon>Dikarya</taxon>
        <taxon>Basidiomycota</taxon>
        <taxon>Agaricomycotina</taxon>
        <taxon>Agaricomycetes</taxon>
        <taxon>Agaricomycetidae</taxon>
        <taxon>Agaricales</taxon>
        <taxon>Pleurotineae</taxon>
        <taxon>Pleurotaceae</taxon>
        <taxon>Pleurotus</taxon>
    </lineage>
</organism>
<evidence type="ECO:0000256" key="4">
    <source>
        <dbReference type="ARBA" id="ARBA00044511"/>
    </source>
</evidence>
<gene>
    <name evidence="6" type="ORF">PLEOSDRAFT_1108454</name>
</gene>
<evidence type="ECO:0000256" key="5">
    <source>
        <dbReference type="PROSITE-ProRule" id="PRU00708"/>
    </source>
</evidence>
<sequence length="799" mass="90068">MLSLSGLSTLSRHIRTLSTSTRIHNFGLPSRPTKAIKLAHIFKKESSSPVWKLVTQLYQPQRLALSSALFENGLRIDQFNAWQAILHQSDIGCAMKLLSKMRPGAGVERPDGGGKSPPSWVTLYLVSAKVRTPRHAEGPMMDLVLSSIESMPAVTKGPLLVMAMVQLARFNLLLPMRTIVHEFLRTPLHNATLEFNLFLQAISTVSVPTLESANQIVAILQAMESRQLTLRSETYKHLLRDRLLNVQLTKYLRQRMTLEGFVPTAEHLEAYLQVFARRGSIHDAQQYFEAIRTEALNKGSAVPLVSQPTDGGPTGVPHPANVSLLRAHGDRSSAFMYLSRLLDANQSPEIKAIESTDRKVPPPVTRVSRTKRYPRTSVKRSIDAYDWTTALAVAANDLSTDWRALIRVFERVRKSNDPSFRPTTVTYTILLRGLYRRNKFDEAEKYWWILLRSGHIIDSYALGIGLQIITRAGRPHEALSMLEAFAFNHSSHLPAPRKRYKPISIGIIEMNLFMVALNRERRPDIVFKLWDHMRNLYDVRPNHITLSILLQAVRIAYKLDDSLSGAVAQLAAKNPFRKRRQPPSSRSDVLAMFRSIAGDPDAGLRKYRSGIWDDQPPFEKARKIFLQVMFGEAPETLRTIISPANAVRLTQEHHPLSELASPFGFSRKPTVSPTFFDDLLTPDGRSHYPQIVPTNLNCFDYIALLGVCDRASEIPLVLAWMRGLNIRPSRATLSLALAFWVEVSTQAPLIEQLSGGPASSQYTRLVNWMEGWVGKGMMPTDVDMRKWTTVAAQMRDTPR</sequence>
<evidence type="ECO:0000256" key="3">
    <source>
        <dbReference type="ARBA" id="ARBA00044493"/>
    </source>
</evidence>
<evidence type="ECO:0000256" key="1">
    <source>
        <dbReference type="ARBA" id="ARBA00006192"/>
    </source>
</evidence>
<dbReference type="OrthoDB" id="185373at2759"/>
<dbReference type="Proteomes" id="UP000027073">
    <property type="component" value="Unassembled WGS sequence"/>
</dbReference>
<evidence type="ECO:0008006" key="8">
    <source>
        <dbReference type="Google" id="ProtNLM"/>
    </source>
</evidence>
<comment type="similarity">
    <text evidence="1">Belongs to the CCM1 family.</text>
</comment>
<dbReference type="Pfam" id="PF01535">
    <property type="entry name" value="PPR"/>
    <property type="match status" value="1"/>
</dbReference>
<dbReference type="Gene3D" id="1.25.40.10">
    <property type="entry name" value="Tetratricopeptide repeat domain"/>
    <property type="match status" value="1"/>
</dbReference>
<dbReference type="STRING" id="1137138.A0A067NAK4"/>
<dbReference type="AlphaFoldDB" id="A0A067NAK4"/>
<dbReference type="InterPro" id="IPR011990">
    <property type="entry name" value="TPR-like_helical_dom_sf"/>
</dbReference>
<dbReference type="InterPro" id="IPR002885">
    <property type="entry name" value="PPR_rpt"/>
</dbReference>
<evidence type="ECO:0000256" key="2">
    <source>
        <dbReference type="ARBA" id="ARBA00022737"/>
    </source>
</evidence>
<dbReference type="PANTHER" id="PTHR47447:SF24">
    <property type="entry name" value="PENTATRICOPEPTIDE REPEAT-CONTAINING PROTEIN"/>
    <property type="match status" value="1"/>
</dbReference>
<comment type="function">
    <text evidence="3">Regulates mitochondrial small subunit maturation by controlling 15S rRNA 5'-end processing. Localizes to the 5' precursor of the 15S rRNA in a position that is subsequently occupied by mS47 in the mature yeast mtSSU. Uses structure and sequence-specific RNA recognition, binding to a single-stranded region of the precursor and specifically recognizing bases -6 to -1. The exchange of Ccm1 for mS47 is coupled to the irreversible removal of precursor rRNA that is accompanied by conformational changes of the mitoribosomal proteins uS5m and mS26. These conformational changes signal completion of 5'-end rRNA processing through protection of the mature 5'-end of the 15S rRNA and stabilization of mS47. The removal of the 5' precursor together with the dissociation of Ccm1 may be catalyzed by the 5'-3' exoribonuclease Pet127. Involved in the specific removal of group I introns in mitochondrial encoded transcripts.</text>
</comment>
<name>A0A067NAK4_PLEO1</name>
<dbReference type="EMBL" id="KL198012">
    <property type="protein sequence ID" value="KDQ23990.1"/>
    <property type="molecule type" value="Genomic_DNA"/>
</dbReference>
<dbReference type="HOGENOM" id="CLU_017664_0_0_1"/>
<keyword evidence="2" id="KW-0677">Repeat</keyword>
<evidence type="ECO:0000313" key="7">
    <source>
        <dbReference type="Proteomes" id="UP000027073"/>
    </source>
</evidence>
<feature type="repeat" description="PPR" evidence="5">
    <location>
        <begin position="423"/>
        <end position="457"/>
    </location>
</feature>